<dbReference type="GO" id="GO:0005886">
    <property type="term" value="C:plasma membrane"/>
    <property type="evidence" value="ECO:0007669"/>
    <property type="project" value="UniProtKB-SubCell"/>
</dbReference>
<feature type="transmembrane region" description="Helical" evidence="10">
    <location>
        <begin position="230"/>
        <end position="250"/>
    </location>
</feature>
<evidence type="ECO:0000256" key="4">
    <source>
        <dbReference type="ARBA" id="ARBA00022475"/>
    </source>
</evidence>
<dbReference type="PROSITE" id="PS00874">
    <property type="entry name" value="T2SP_F"/>
    <property type="match status" value="1"/>
</dbReference>
<evidence type="ECO:0000256" key="1">
    <source>
        <dbReference type="ARBA" id="ARBA00004429"/>
    </source>
</evidence>
<dbReference type="EMBL" id="DVFW01000028">
    <property type="protein sequence ID" value="HIQ80907.1"/>
    <property type="molecule type" value="Genomic_DNA"/>
</dbReference>
<keyword evidence="4" id="KW-1003">Cell membrane</keyword>
<evidence type="ECO:0000256" key="9">
    <source>
        <dbReference type="RuleBase" id="RU003923"/>
    </source>
</evidence>
<dbReference type="Proteomes" id="UP000886787">
    <property type="component" value="Unassembled WGS sequence"/>
</dbReference>
<dbReference type="AlphaFoldDB" id="A0A9D0ZHX5"/>
<evidence type="ECO:0000256" key="8">
    <source>
        <dbReference type="ARBA" id="ARBA00023136"/>
    </source>
</evidence>
<dbReference type="PANTHER" id="PTHR30012">
    <property type="entry name" value="GENERAL SECRETION PATHWAY PROTEIN"/>
    <property type="match status" value="1"/>
</dbReference>
<protein>
    <submittedName>
        <fullName evidence="12">Type II secretion system F family protein</fullName>
    </submittedName>
</protein>
<accession>A0A9D0ZHX5</accession>
<evidence type="ECO:0000259" key="11">
    <source>
        <dbReference type="Pfam" id="PF00482"/>
    </source>
</evidence>
<evidence type="ECO:0000256" key="10">
    <source>
        <dbReference type="SAM" id="Phobius"/>
    </source>
</evidence>
<proteinExistence type="inferred from homology"/>
<dbReference type="FunFam" id="1.20.81.30:FF:000001">
    <property type="entry name" value="Type II secretion system protein F"/>
    <property type="match status" value="2"/>
</dbReference>
<organism evidence="12 13">
    <name type="scientific">Candidatus Scatavimonas merdigallinarum</name>
    <dbReference type="NCBI Taxonomy" id="2840914"/>
    <lineage>
        <taxon>Bacteria</taxon>
        <taxon>Bacillati</taxon>
        <taxon>Bacillota</taxon>
        <taxon>Clostridia</taxon>
        <taxon>Eubacteriales</taxon>
        <taxon>Oscillospiraceae</taxon>
        <taxon>Oscillospiraceae incertae sedis</taxon>
        <taxon>Candidatus Scatavimonas</taxon>
    </lineage>
</organism>
<comment type="caution">
    <text evidence="12">The sequence shown here is derived from an EMBL/GenBank/DDBJ whole genome shotgun (WGS) entry which is preliminary data.</text>
</comment>
<dbReference type="PRINTS" id="PR00812">
    <property type="entry name" value="BCTERIALGSPF"/>
</dbReference>
<keyword evidence="8 10" id="KW-0472">Membrane</keyword>
<reference evidence="12" key="2">
    <citation type="journal article" date="2021" name="PeerJ">
        <title>Extensive microbial diversity within the chicken gut microbiome revealed by metagenomics and culture.</title>
        <authorList>
            <person name="Gilroy R."/>
            <person name="Ravi A."/>
            <person name="Getino M."/>
            <person name="Pursley I."/>
            <person name="Horton D.L."/>
            <person name="Alikhan N.F."/>
            <person name="Baker D."/>
            <person name="Gharbi K."/>
            <person name="Hall N."/>
            <person name="Watson M."/>
            <person name="Adriaenssens E.M."/>
            <person name="Foster-Nyarko E."/>
            <person name="Jarju S."/>
            <person name="Secka A."/>
            <person name="Antonio M."/>
            <person name="Oren A."/>
            <person name="Chaudhuri R.R."/>
            <person name="La Ragione R."/>
            <person name="Hildebrand F."/>
            <person name="Pallen M.J."/>
        </authorList>
    </citation>
    <scope>NUCLEOTIDE SEQUENCE</scope>
    <source>
        <strain evidence="12">ChiSjej1B19-3389</strain>
    </source>
</reference>
<evidence type="ECO:0000256" key="5">
    <source>
        <dbReference type="ARBA" id="ARBA00022519"/>
    </source>
</evidence>
<name>A0A9D0ZHX5_9FIRM</name>
<dbReference type="GO" id="GO:0015628">
    <property type="term" value="P:protein secretion by the type II secretion system"/>
    <property type="evidence" value="ECO:0007669"/>
    <property type="project" value="TreeGrafter"/>
</dbReference>
<dbReference type="Pfam" id="PF00482">
    <property type="entry name" value="T2SSF"/>
    <property type="match status" value="2"/>
</dbReference>
<dbReference type="Gene3D" id="1.20.81.30">
    <property type="entry name" value="Type II secretion system (T2SS), domain F"/>
    <property type="match status" value="2"/>
</dbReference>
<dbReference type="InterPro" id="IPR001992">
    <property type="entry name" value="T2SS_GspF/T4SS_PilC_CS"/>
</dbReference>
<feature type="domain" description="Type II secretion system protein GspF" evidence="11">
    <location>
        <begin position="282"/>
        <end position="404"/>
    </location>
</feature>
<feature type="transmembrane region" description="Helical" evidence="10">
    <location>
        <begin position="182"/>
        <end position="210"/>
    </location>
</feature>
<evidence type="ECO:0000256" key="2">
    <source>
        <dbReference type="ARBA" id="ARBA00005745"/>
    </source>
</evidence>
<dbReference type="InterPro" id="IPR018076">
    <property type="entry name" value="T2SS_GspF_dom"/>
</dbReference>
<sequence>MKYTYIAVNSKNRKYKGEMTAGSRDEVRKNLRSRGLTALSVTQLQDPAEINAGKSIWERELNTKDVHDTKIRKKRMLAMMHQMGLMMKAGIPLSMAMEVMIDTESDKNLRRILTEITKELYSGVPLSTAMSRFKTFPNIVVNIIQAGEANGRLDLSFSQCASILEKEIALFGKIKTALAYPVFLLGLTIILMIVLSVLVIPSFSVLFSSFGAELPTITQFTVSVSNVLINHWYIILLVIAALVIGLRCLYKYNESFRMWWSRIQLKIPLIGKVIRISHIARFCRIMATLTDAGIRILKALELARDVIANAYMKDCMNQIIEDVKIGTPINVAMSRYPVFDALLVSMIRVGEESGMLSDSLRKMADMYEQQADESTKRLTGAITPVLTVLIAIVVATVVISIVVPMFGMYDVIATSVNS</sequence>
<gene>
    <name evidence="12" type="ORF">IAD32_06450</name>
</gene>
<comment type="similarity">
    <text evidence="2 9">Belongs to the GSP F family.</text>
</comment>
<evidence type="ECO:0000313" key="12">
    <source>
        <dbReference type="EMBL" id="HIQ80907.1"/>
    </source>
</evidence>
<evidence type="ECO:0000256" key="3">
    <source>
        <dbReference type="ARBA" id="ARBA00022448"/>
    </source>
</evidence>
<dbReference type="PANTHER" id="PTHR30012:SF4">
    <property type="entry name" value="MSHA BIOGENESIS PROTEIN MSHG"/>
    <property type="match status" value="1"/>
</dbReference>
<comment type="subcellular location">
    <subcellularLocation>
        <location evidence="1">Cell inner membrane</location>
        <topology evidence="1">Multi-pass membrane protein</topology>
    </subcellularLocation>
    <subcellularLocation>
        <location evidence="9">Cell membrane</location>
        <topology evidence="9">Multi-pass membrane protein</topology>
    </subcellularLocation>
</comment>
<keyword evidence="6 9" id="KW-0812">Transmembrane</keyword>
<keyword evidence="7 10" id="KW-1133">Transmembrane helix</keyword>
<dbReference type="InterPro" id="IPR042094">
    <property type="entry name" value="T2SS_GspF_sf"/>
</dbReference>
<feature type="domain" description="Type II secretion system protein GspF" evidence="11">
    <location>
        <begin position="80"/>
        <end position="201"/>
    </location>
</feature>
<evidence type="ECO:0000313" key="13">
    <source>
        <dbReference type="Proteomes" id="UP000886787"/>
    </source>
</evidence>
<dbReference type="InterPro" id="IPR003004">
    <property type="entry name" value="GspF/PilC"/>
</dbReference>
<reference evidence="12" key="1">
    <citation type="submission" date="2020-10" db="EMBL/GenBank/DDBJ databases">
        <authorList>
            <person name="Gilroy R."/>
        </authorList>
    </citation>
    <scope>NUCLEOTIDE SEQUENCE</scope>
    <source>
        <strain evidence="12">ChiSjej1B19-3389</strain>
    </source>
</reference>
<keyword evidence="5" id="KW-0997">Cell inner membrane</keyword>
<evidence type="ECO:0000256" key="6">
    <source>
        <dbReference type="ARBA" id="ARBA00022692"/>
    </source>
</evidence>
<feature type="transmembrane region" description="Helical" evidence="10">
    <location>
        <begin position="385"/>
        <end position="409"/>
    </location>
</feature>
<keyword evidence="3 9" id="KW-0813">Transport</keyword>
<evidence type="ECO:0000256" key="7">
    <source>
        <dbReference type="ARBA" id="ARBA00022989"/>
    </source>
</evidence>